<comment type="caution">
    <text evidence="7">The sequence shown here is derived from an EMBL/GenBank/DDBJ whole genome shotgun (WGS) entry which is preliminary data.</text>
</comment>
<evidence type="ECO:0000256" key="2">
    <source>
        <dbReference type="ARBA" id="ARBA00023125"/>
    </source>
</evidence>
<dbReference type="InterPro" id="IPR009057">
    <property type="entry name" value="Homeodomain-like_sf"/>
</dbReference>
<name>A0ABW4QT97_9BACT</name>
<evidence type="ECO:0000256" key="4">
    <source>
        <dbReference type="SAM" id="MobiDB-lite"/>
    </source>
</evidence>
<dbReference type="Pfam" id="PF12833">
    <property type="entry name" value="HTH_18"/>
    <property type="match status" value="1"/>
</dbReference>
<dbReference type="RefSeq" id="WP_382313097.1">
    <property type="nucleotide sequence ID" value="NZ_JBHUFD010000003.1"/>
</dbReference>
<keyword evidence="8" id="KW-1185">Reference proteome</keyword>
<feature type="transmembrane region" description="Helical" evidence="5">
    <location>
        <begin position="80"/>
        <end position="97"/>
    </location>
</feature>
<dbReference type="InterPro" id="IPR018060">
    <property type="entry name" value="HTH_AraC"/>
</dbReference>
<keyword evidence="5" id="KW-0472">Membrane</keyword>
<dbReference type="PROSITE" id="PS00041">
    <property type="entry name" value="HTH_ARAC_FAMILY_1"/>
    <property type="match status" value="1"/>
</dbReference>
<dbReference type="PROSITE" id="PS01124">
    <property type="entry name" value="HTH_ARAC_FAMILY_2"/>
    <property type="match status" value="1"/>
</dbReference>
<dbReference type="EMBL" id="JBHUFD010000003">
    <property type="protein sequence ID" value="MFD1872652.1"/>
    <property type="molecule type" value="Genomic_DNA"/>
</dbReference>
<organism evidence="7 8">
    <name type="scientific">Hymenobacter bucti</name>
    <dbReference type="NCBI Taxonomy" id="1844114"/>
    <lineage>
        <taxon>Bacteria</taxon>
        <taxon>Pseudomonadati</taxon>
        <taxon>Bacteroidota</taxon>
        <taxon>Cytophagia</taxon>
        <taxon>Cytophagales</taxon>
        <taxon>Hymenobacteraceae</taxon>
        <taxon>Hymenobacter</taxon>
    </lineage>
</organism>
<reference evidence="8" key="1">
    <citation type="journal article" date="2019" name="Int. J. Syst. Evol. Microbiol.">
        <title>The Global Catalogue of Microorganisms (GCM) 10K type strain sequencing project: providing services to taxonomists for standard genome sequencing and annotation.</title>
        <authorList>
            <consortium name="The Broad Institute Genomics Platform"/>
            <consortium name="The Broad Institute Genome Sequencing Center for Infectious Disease"/>
            <person name="Wu L."/>
            <person name="Ma J."/>
        </authorList>
    </citation>
    <scope>NUCLEOTIDE SEQUENCE [LARGE SCALE GENOMIC DNA]</scope>
    <source>
        <strain evidence="8">CGMCC 1.15795</strain>
    </source>
</reference>
<accession>A0ABW4QT97</accession>
<dbReference type="PANTHER" id="PTHR43280">
    <property type="entry name" value="ARAC-FAMILY TRANSCRIPTIONAL REGULATOR"/>
    <property type="match status" value="1"/>
</dbReference>
<dbReference type="Gene3D" id="1.10.10.60">
    <property type="entry name" value="Homeodomain-like"/>
    <property type="match status" value="2"/>
</dbReference>
<evidence type="ECO:0000256" key="5">
    <source>
        <dbReference type="SAM" id="Phobius"/>
    </source>
</evidence>
<evidence type="ECO:0000313" key="8">
    <source>
        <dbReference type="Proteomes" id="UP001597197"/>
    </source>
</evidence>
<dbReference type="Proteomes" id="UP001597197">
    <property type="component" value="Unassembled WGS sequence"/>
</dbReference>
<feature type="transmembrane region" description="Helical" evidence="5">
    <location>
        <begin position="47"/>
        <end position="68"/>
    </location>
</feature>
<dbReference type="SUPFAM" id="SSF46689">
    <property type="entry name" value="Homeodomain-like"/>
    <property type="match status" value="1"/>
</dbReference>
<feature type="transmembrane region" description="Helical" evidence="5">
    <location>
        <begin position="13"/>
        <end position="35"/>
    </location>
</feature>
<keyword evidence="3" id="KW-0804">Transcription</keyword>
<dbReference type="SMART" id="SM00342">
    <property type="entry name" value="HTH_ARAC"/>
    <property type="match status" value="1"/>
</dbReference>
<feature type="transmembrane region" description="Helical" evidence="5">
    <location>
        <begin position="157"/>
        <end position="178"/>
    </location>
</feature>
<dbReference type="PANTHER" id="PTHR43280:SF29">
    <property type="entry name" value="ARAC-FAMILY TRANSCRIPTIONAL REGULATOR"/>
    <property type="match status" value="1"/>
</dbReference>
<evidence type="ECO:0000256" key="3">
    <source>
        <dbReference type="ARBA" id="ARBA00023163"/>
    </source>
</evidence>
<protein>
    <submittedName>
        <fullName evidence="7">Helix-turn-helix domain-containing protein</fullName>
    </submittedName>
</protein>
<keyword evidence="5" id="KW-1133">Transmembrane helix</keyword>
<feature type="region of interest" description="Disordered" evidence="4">
    <location>
        <begin position="262"/>
        <end position="287"/>
    </location>
</feature>
<evidence type="ECO:0000259" key="6">
    <source>
        <dbReference type="PROSITE" id="PS01124"/>
    </source>
</evidence>
<evidence type="ECO:0000313" key="7">
    <source>
        <dbReference type="EMBL" id="MFD1872652.1"/>
    </source>
</evidence>
<feature type="transmembrane region" description="Helical" evidence="5">
    <location>
        <begin position="226"/>
        <end position="248"/>
    </location>
</feature>
<keyword evidence="2" id="KW-0238">DNA-binding</keyword>
<sequence length="411" mass="46473">MMPALPLLPHAELLTVFLFLSAFVGTLVSFILAFVNTVERHANRLLGASLFSVALFALTSALLINHAILLVPHLFRVNMPLHYLVAPCAYLYVRSVLYEESRFRRFDWLLFVPFGLHTLELLPFLLHSAAYKVHYLQRLLVSVAGVTKQQEGLLPAYYHPVLKFLFGTVYALLQWRLLGWFSRGANPASRHANHALLHWLRVFTLLNTLLYPPVLLAMLLPVSGTFVAIFTVCVLSSYLVVTSLLLLFQPQVLYGLRHAPPPSVSEPADTISSPEPEPVADKPEQPARAYALSDERRQAYRVRIEAHMQEQQPFRRKGYGIKDLAAETDIPPHQLSALINQEYQVNFNDFLNGYRVEYIKVRMAQLAWRQLTLEGLALEAGFGNRTTFSRAFVKLTGCTPSDYQTQIAASD</sequence>
<feature type="transmembrane region" description="Helical" evidence="5">
    <location>
        <begin position="109"/>
        <end position="130"/>
    </location>
</feature>
<gene>
    <name evidence="7" type="ORF">ACFSDX_09435</name>
</gene>
<evidence type="ECO:0000256" key="1">
    <source>
        <dbReference type="ARBA" id="ARBA00023015"/>
    </source>
</evidence>
<dbReference type="InterPro" id="IPR018062">
    <property type="entry name" value="HTH_AraC-typ_CS"/>
</dbReference>
<keyword evidence="5" id="KW-0812">Transmembrane</keyword>
<feature type="domain" description="HTH araC/xylS-type" evidence="6">
    <location>
        <begin position="298"/>
        <end position="406"/>
    </location>
</feature>
<keyword evidence="1" id="KW-0805">Transcription regulation</keyword>
<proteinExistence type="predicted"/>
<feature type="transmembrane region" description="Helical" evidence="5">
    <location>
        <begin position="199"/>
        <end position="220"/>
    </location>
</feature>